<feature type="transmembrane region" description="Helical" evidence="1">
    <location>
        <begin position="20"/>
        <end position="40"/>
    </location>
</feature>
<evidence type="ECO:0000313" key="2">
    <source>
        <dbReference type="EMBL" id="RNA02456.1"/>
    </source>
</evidence>
<keyword evidence="3" id="KW-1185">Reference proteome</keyword>
<keyword evidence="1" id="KW-1133">Transmembrane helix</keyword>
<reference evidence="2 3" key="1">
    <citation type="journal article" date="2018" name="Sci. Rep.">
        <title>Genomic signatures of local adaptation to the degree of environmental predictability in rotifers.</title>
        <authorList>
            <person name="Franch-Gras L."/>
            <person name="Hahn C."/>
            <person name="Garcia-Roger E.M."/>
            <person name="Carmona M.J."/>
            <person name="Serra M."/>
            <person name="Gomez A."/>
        </authorList>
    </citation>
    <scope>NUCLEOTIDE SEQUENCE [LARGE SCALE GENOMIC DNA]</scope>
    <source>
        <strain evidence="2">HYR1</strain>
    </source>
</reference>
<keyword evidence="1" id="KW-0812">Transmembrane</keyword>
<dbReference type="EMBL" id="REGN01008876">
    <property type="protein sequence ID" value="RNA02456.1"/>
    <property type="molecule type" value="Genomic_DNA"/>
</dbReference>
<accession>A0A3M7PTL9</accession>
<comment type="caution">
    <text evidence="2">The sequence shown here is derived from an EMBL/GenBank/DDBJ whole genome shotgun (WGS) entry which is preliminary data.</text>
</comment>
<keyword evidence="1" id="KW-0472">Membrane</keyword>
<gene>
    <name evidence="2" type="ORF">BpHYR1_014846</name>
</gene>
<evidence type="ECO:0000256" key="1">
    <source>
        <dbReference type="SAM" id="Phobius"/>
    </source>
</evidence>
<proteinExistence type="predicted"/>
<dbReference type="AlphaFoldDB" id="A0A3M7PTL9"/>
<sequence length="76" mass="9246">MDKKFFFHKLGSFDMGLDSFFIYFFLFHSKIIIQSEFTAVEKKNFHYYPIIGSTRNDGHYYIRTKAEQNKTKKKKF</sequence>
<evidence type="ECO:0000313" key="3">
    <source>
        <dbReference type="Proteomes" id="UP000276133"/>
    </source>
</evidence>
<dbReference type="Proteomes" id="UP000276133">
    <property type="component" value="Unassembled WGS sequence"/>
</dbReference>
<organism evidence="2 3">
    <name type="scientific">Brachionus plicatilis</name>
    <name type="common">Marine rotifer</name>
    <name type="synonym">Brachionus muelleri</name>
    <dbReference type="NCBI Taxonomy" id="10195"/>
    <lineage>
        <taxon>Eukaryota</taxon>
        <taxon>Metazoa</taxon>
        <taxon>Spiralia</taxon>
        <taxon>Gnathifera</taxon>
        <taxon>Rotifera</taxon>
        <taxon>Eurotatoria</taxon>
        <taxon>Monogononta</taxon>
        <taxon>Pseudotrocha</taxon>
        <taxon>Ploima</taxon>
        <taxon>Brachionidae</taxon>
        <taxon>Brachionus</taxon>
    </lineage>
</organism>
<protein>
    <submittedName>
        <fullName evidence="2">Uncharacterized protein</fullName>
    </submittedName>
</protein>
<name>A0A3M7PTL9_BRAPC</name>